<dbReference type="InterPro" id="IPR036867">
    <property type="entry name" value="R3H_dom_sf"/>
</dbReference>
<dbReference type="InterPro" id="IPR001374">
    <property type="entry name" value="R3H_dom"/>
</dbReference>
<sequence length="205" mass="23020">MKSYTGKTLEDLLQKVADEKNVAVEALTYYVTETKTGFLGIGASVTADVYASCDVEEFVFNYLDTFFKGLGMDVELEVSVNEGKVIANLNAENNAILIGKNGSSLSGLNLLLRNVVSSEFKRRFYVTVDINGYKDNRYHKLRDLAKRVAKTVQRTKVTASLDPMSNDERRVIHKELSGMAHIKTESEGQGRHRHLKVMYVESNEE</sequence>
<dbReference type="RefSeq" id="WP_067634510.1">
    <property type="nucleotide sequence ID" value="NZ_CP013213.1"/>
</dbReference>
<proteinExistence type="predicted"/>
<dbReference type="SUPFAM" id="SSF82708">
    <property type="entry name" value="R3H domain"/>
    <property type="match status" value="1"/>
</dbReference>
<gene>
    <name evidence="2" type="ORF">AOC36_11610</name>
</gene>
<dbReference type="Pfam" id="PF01424">
    <property type="entry name" value="R3H"/>
    <property type="match status" value="1"/>
</dbReference>
<dbReference type="InterPro" id="IPR039247">
    <property type="entry name" value="KhpB"/>
</dbReference>
<dbReference type="SMART" id="SM00393">
    <property type="entry name" value="R3H"/>
    <property type="match status" value="1"/>
</dbReference>
<dbReference type="GO" id="GO:0008360">
    <property type="term" value="P:regulation of cell shape"/>
    <property type="evidence" value="ECO:0007669"/>
    <property type="project" value="UniProtKB-KW"/>
</dbReference>
<name>A0A0X8H228_9FIRM</name>
<evidence type="ECO:0000259" key="1">
    <source>
        <dbReference type="PROSITE" id="PS51061"/>
    </source>
</evidence>
<dbReference type="CDD" id="cd02644">
    <property type="entry name" value="R3H_jag"/>
    <property type="match status" value="1"/>
</dbReference>
<dbReference type="KEGG" id="erl:AOC36_11610"/>
<dbReference type="EMBL" id="CP013213">
    <property type="protein sequence ID" value="AMC94596.1"/>
    <property type="molecule type" value="Genomic_DNA"/>
</dbReference>
<accession>A0A0X8H228</accession>
<dbReference type="Proteomes" id="UP000063781">
    <property type="component" value="Chromosome"/>
</dbReference>
<reference evidence="2 3" key="1">
    <citation type="submission" date="2015-10" db="EMBL/GenBank/DDBJ databases">
        <title>Erysipelothrix larvae sp. LV19 isolated from the larval gut of the rhinoceros beetle, Trypoxylus dichotomus.</title>
        <authorList>
            <person name="Lim S."/>
            <person name="Kim B.-C."/>
        </authorList>
    </citation>
    <scope>NUCLEOTIDE SEQUENCE [LARGE SCALE GENOMIC DNA]</scope>
    <source>
        <strain evidence="2 3">LV19</strain>
    </source>
</reference>
<feature type="domain" description="R3H" evidence="1">
    <location>
        <begin position="135"/>
        <end position="201"/>
    </location>
</feature>
<dbReference type="PROSITE" id="PS51061">
    <property type="entry name" value="R3H"/>
    <property type="match status" value="1"/>
</dbReference>
<evidence type="ECO:0000313" key="3">
    <source>
        <dbReference type="Proteomes" id="UP000063781"/>
    </source>
</evidence>
<dbReference type="OrthoDB" id="9794483at2"/>
<dbReference type="AlphaFoldDB" id="A0A0X8H228"/>
<dbReference type="Gene3D" id="3.30.1370.50">
    <property type="entry name" value="R3H-like domain"/>
    <property type="match status" value="1"/>
</dbReference>
<protein>
    <submittedName>
        <fullName evidence="2">Protein jag</fullName>
    </submittedName>
</protein>
<evidence type="ECO:0000313" key="2">
    <source>
        <dbReference type="EMBL" id="AMC94596.1"/>
    </source>
</evidence>
<keyword evidence="3" id="KW-1185">Reference proteome</keyword>
<dbReference type="GO" id="GO:0003723">
    <property type="term" value="F:RNA binding"/>
    <property type="evidence" value="ECO:0007669"/>
    <property type="project" value="UniProtKB-KW"/>
</dbReference>
<dbReference type="Gene3D" id="3.30.300.20">
    <property type="match status" value="1"/>
</dbReference>
<dbReference type="STRING" id="1514105.AOC36_11610"/>
<dbReference type="InterPro" id="IPR034079">
    <property type="entry name" value="R3H_KhpB"/>
</dbReference>
<dbReference type="InterPro" id="IPR015946">
    <property type="entry name" value="KH_dom-like_a/b"/>
</dbReference>
<dbReference type="PANTHER" id="PTHR35800:SF1">
    <property type="entry name" value="RNA-BINDING PROTEIN KHPB"/>
    <property type="match status" value="1"/>
</dbReference>
<organism evidence="2 3">
    <name type="scientific">Erysipelothrix larvae</name>
    <dbReference type="NCBI Taxonomy" id="1514105"/>
    <lineage>
        <taxon>Bacteria</taxon>
        <taxon>Bacillati</taxon>
        <taxon>Bacillota</taxon>
        <taxon>Erysipelotrichia</taxon>
        <taxon>Erysipelotrichales</taxon>
        <taxon>Erysipelotrichaceae</taxon>
        <taxon>Erysipelothrix</taxon>
    </lineage>
</organism>
<dbReference type="GO" id="GO:0071555">
    <property type="term" value="P:cell wall organization"/>
    <property type="evidence" value="ECO:0007669"/>
    <property type="project" value="UniProtKB-KW"/>
</dbReference>
<dbReference type="PANTHER" id="PTHR35800">
    <property type="entry name" value="PROTEIN JAG"/>
    <property type="match status" value="1"/>
</dbReference>